<evidence type="ECO:0000256" key="11">
    <source>
        <dbReference type="ARBA" id="ARBA00023326"/>
    </source>
</evidence>
<evidence type="ECO:0000256" key="7">
    <source>
        <dbReference type="ARBA" id="ARBA00023180"/>
    </source>
</evidence>
<evidence type="ECO:0000256" key="5">
    <source>
        <dbReference type="ARBA" id="ARBA00022801"/>
    </source>
</evidence>
<keyword evidence="9 15" id="KW-0326">Glycosidase</keyword>
<dbReference type="EC" id="3.2.1.67" evidence="13"/>
<dbReference type="PANTHER" id="PTHR31736">
    <property type="match status" value="1"/>
</dbReference>
<dbReference type="GO" id="GO:0004650">
    <property type="term" value="F:polygalacturonase activity"/>
    <property type="evidence" value="ECO:0007669"/>
    <property type="project" value="InterPro"/>
</dbReference>
<evidence type="ECO:0000256" key="4">
    <source>
        <dbReference type="ARBA" id="ARBA00022729"/>
    </source>
</evidence>
<name>A0A6A6HQ11_VIRVR</name>
<evidence type="ECO:0000256" key="6">
    <source>
        <dbReference type="ARBA" id="ARBA00023157"/>
    </source>
</evidence>
<evidence type="ECO:0000256" key="10">
    <source>
        <dbReference type="ARBA" id="ARBA00023316"/>
    </source>
</evidence>
<comment type="similarity">
    <text evidence="2 15">Belongs to the glycosyl hydrolase 28 family.</text>
</comment>
<dbReference type="AlphaFoldDB" id="A0A6A6HQ11"/>
<dbReference type="PANTHER" id="PTHR31736:SF12">
    <property type="entry name" value="EXO-POLYGALACTURONASE, PUTATIVE-RELATED"/>
    <property type="match status" value="1"/>
</dbReference>
<dbReference type="InterPro" id="IPR000743">
    <property type="entry name" value="Glyco_hydro_28"/>
</dbReference>
<keyword evidence="5 15" id="KW-0378">Hydrolase</keyword>
<accession>A0A6A6HQ11</accession>
<evidence type="ECO:0000313" key="16">
    <source>
        <dbReference type="EMBL" id="KAF2240097.1"/>
    </source>
</evidence>
<dbReference type="EMBL" id="ML991771">
    <property type="protein sequence ID" value="KAF2240097.1"/>
    <property type="molecule type" value="Genomic_DNA"/>
</dbReference>
<organism evidence="16 17">
    <name type="scientific">Viridothelium virens</name>
    <name type="common">Speckled blister lichen</name>
    <name type="synonym">Trypethelium virens</name>
    <dbReference type="NCBI Taxonomy" id="1048519"/>
    <lineage>
        <taxon>Eukaryota</taxon>
        <taxon>Fungi</taxon>
        <taxon>Dikarya</taxon>
        <taxon>Ascomycota</taxon>
        <taxon>Pezizomycotina</taxon>
        <taxon>Dothideomycetes</taxon>
        <taxon>Dothideomycetes incertae sedis</taxon>
        <taxon>Trypetheliales</taxon>
        <taxon>Trypetheliaceae</taxon>
        <taxon>Viridothelium</taxon>
    </lineage>
</organism>
<dbReference type="Gene3D" id="2.160.20.10">
    <property type="entry name" value="Single-stranded right-handed beta-helix, Pectin lyase-like"/>
    <property type="match status" value="1"/>
</dbReference>
<evidence type="ECO:0000256" key="3">
    <source>
        <dbReference type="ARBA" id="ARBA00022525"/>
    </source>
</evidence>
<dbReference type="GO" id="GO:0000272">
    <property type="term" value="P:polysaccharide catabolic process"/>
    <property type="evidence" value="ECO:0007669"/>
    <property type="project" value="UniProtKB-KW"/>
</dbReference>
<keyword evidence="3" id="KW-0964">Secreted</keyword>
<dbReference type="Proteomes" id="UP000800092">
    <property type="component" value="Unassembled WGS sequence"/>
</dbReference>
<dbReference type="GO" id="GO:0005576">
    <property type="term" value="C:extracellular region"/>
    <property type="evidence" value="ECO:0007669"/>
    <property type="project" value="UniProtKB-SubCell"/>
</dbReference>
<evidence type="ECO:0000313" key="17">
    <source>
        <dbReference type="Proteomes" id="UP000800092"/>
    </source>
</evidence>
<evidence type="ECO:0000256" key="8">
    <source>
        <dbReference type="ARBA" id="ARBA00023277"/>
    </source>
</evidence>
<dbReference type="GO" id="GO:0047911">
    <property type="term" value="F:galacturan 1,4-alpha-galacturonidase activity"/>
    <property type="evidence" value="ECO:0007669"/>
    <property type="project" value="UniProtKB-EC"/>
</dbReference>
<keyword evidence="10" id="KW-0961">Cell wall biogenesis/degradation</keyword>
<proteinExistence type="inferred from homology"/>
<dbReference type="InterPro" id="IPR012334">
    <property type="entry name" value="Pectin_lyas_fold"/>
</dbReference>
<gene>
    <name evidence="16" type="ORF">EV356DRAFT_438168</name>
</gene>
<evidence type="ECO:0000256" key="2">
    <source>
        <dbReference type="ARBA" id="ARBA00008834"/>
    </source>
</evidence>
<comment type="subcellular location">
    <subcellularLocation>
        <location evidence="1">Secreted</location>
    </subcellularLocation>
</comment>
<dbReference type="InterPro" id="IPR011050">
    <property type="entry name" value="Pectin_lyase_fold/virulence"/>
</dbReference>
<protein>
    <recommendedName>
        <fullName evidence="13">galacturonan 1,4-alpha-galacturonidase</fullName>
        <ecNumber evidence="13">3.2.1.67</ecNumber>
    </recommendedName>
</protein>
<evidence type="ECO:0000256" key="15">
    <source>
        <dbReference type="RuleBase" id="RU361169"/>
    </source>
</evidence>
<keyword evidence="11" id="KW-0624">Polysaccharide degradation</keyword>
<comment type="catalytic activity">
    <reaction evidence="14">
        <text>[(1-&gt;4)-alpha-D-galacturonosyl](n) + H2O = alpha-D-galacturonate + [(1-&gt;4)-alpha-D-galacturonosyl](n-1)</text>
        <dbReference type="Rhea" id="RHEA:14117"/>
        <dbReference type="Rhea" id="RHEA-COMP:14570"/>
        <dbReference type="Rhea" id="RHEA-COMP:14572"/>
        <dbReference type="ChEBI" id="CHEBI:15377"/>
        <dbReference type="ChEBI" id="CHEBI:58658"/>
        <dbReference type="ChEBI" id="CHEBI:140523"/>
        <dbReference type="EC" id="3.2.1.67"/>
    </reaction>
</comment>
<dbReference type="SUPFAM" id="SSF51126">
    <property type="entry name" value="Pectin lyase-like"/>
    <property type="match status" value="1"/>
</dbReference>
<evidence type="ECO:0000256" key="1">
    <source>
        <dbReference type="ARBA" id="ARBA00004613"/>
    </source>
</evidence>
<keyword evidence="4" id="KW-0732">Signal</keyword>
<dbReference type="GO" id="GO:0071555">
    <property type="term" value="P:cell wall organization"/>
    <property type="evidence" value="ECO:0007669"/>
    <property type="project" value="UniProtKB-KW"/>
</dbReference>
<reference evidence="16" key="1">
    <citation type="journal article" date="2020" name="Stud. Mycol.">
        <title>101 Dothideomycetes genomes: a test case for predicting lifestyles and emergence of pathogens.</title>
        <authorList>
            <person name="Haridas S."/>
            <person name="Albert R."/>
            <person name="Binder M."/>
            <person name="Bloem J."/>
            <person name="Labutti K."/>
            <person name="Salamov A."/>
            <person name="Andreopoulos B."/>
            <person name="Baker S."/>
            <person name="Barry K."/>
            <person name="Bills G."/>
            <person name="Bluhm B."/>
            <person name="Cannon C."/>
            <person name="Castanera R."/>
            <person name="Culley D."/>
            <person name="Daum C."/>
            <person name="Ezra D."/>
            <person name="Gonzalez J."/>
            <person name="Henrissat B."/>
            <person name="Kuo A."/>
            <person name="Liang C."/>
            <person name="Lipzen A."/>
            <person name="Lutzoni F."/>
            <person name="Magnuson J."/>
            <person name="Mondo S."/>
            <person name="Nolan M."/>
            <person name="Ohm R."/>
            <person name="Pangilinan J."/>
            <person name="Park H.-J."/>
            <person name="Ramirez L."/>
            <person name="Alfaro M."/>
            <person name="Sun H."/>
            <person name="Tritt A."/>
            <person name="Yoshinaga Y."/>
            <person name="Zwiers L.-H."/>
            <person name="Turgeon B."/>
            <person name="Goodwin S."/>
            <person name="Spatafora J."/>
            <person name="Crous P."/>
            <person name="Grigoriev I."/>
        </authorList>
    </citation>
    <scope>NUCLEOTIDE SEQUENCE</scope>
    <source>
        <strain evidence="16">Tuck. ex Michener</strain>
    </source>
</reference>
<keyword evidence="8" id="KW-0119">Carbohydrate metabolism</keyword>
<evidence type="ECO:0000256" key="9">
    <source>
        <dbReference type="ARBA" id="ARBA00023295"/>
    </source>
</evidence>
<evidence type="ECO:0000256" key="14">
    <source>
        <dbReference type="ARBA" id="ARBA00048766"/>
    </source>
</evidence>
<dbReference type="OrthoDB" id="339764at2759"/>
<sequence>MRSPNIIAGAALTTAGAAIAGGVSHTVVGGRKTCTVYANGNQTNDVPNILSAVQDCGSGGTIVFPEDQDYWIATKLNPVFNDVVIEWHGQWTFSADLAYWRNNSYPIAFQNHHAGFIITGDHITIDGYGTGGINGNGDAWYTAEAGNTQPGRPMPFVFWNVSDVTVSNFFVKQPQLWSLNIMNGTDMSFDNILCNATATQAPYGKNWVQNTDGFDTMDVYNVNLTNFYYQGGDDCIAIKPRSYNVYVQNATCHGGNGMAIGSLGQYLEDSSAENIYMTDVNIIRYNNDMENAAYIKTWVGALVPQSSYESAGLPRGGGWGSVRNIMFANFNVQGADLGVAISEDSGDNGTFRGTSLMEVANVAFVNFTGYLSGKEGNKTSSFSCSNVHPCYNIDVKNVTLTTAENSTSTGSSSCAYISPGGVHGVTGNGC</sequence>
<keyword evidence="17" id="KW-1185">Reference proteome</keyword>
<evidence type="ECO:0000256" key="12">
    <source>
        <dbReference type="ARBA" id="ARBA00037312"/>
    </source>
</evidence>
<keyword evidence="6" id="KW-1015">Disulfide bond</keyword>
<keyword evidence="7" id="KW-0325">Glycoprotein</keyword>
<dbReference type="Pfam" id="PF00295">
    <property type="entry name" value="Glyco_hydro_28"/>
    <property type="match status" value="1"/>
</dbReference>
<evidence type="ECO:0000256" key="13">
    <source>
        <dbReference type="ARBA" id="ARBA00038933"/>
    </source>
</evidence>
<comment type="function">
    <text evidence="12">Specific in hydrolyzing the terminal glycosidic bond of polygalacturonic acid and oligogalacturonates.</text>
</comment>